<keyword evidence="2 4" id="KW-0378">Hydrolase</keyword>
<dbReference type="PANTHER" id="PTHR42812:SF12">
    <property type="entry name" value="BETA-XYLOSIDASE-RELATED"/>
    <property type="match status" value="1"/>
</dbReference>
<evidence type="ECO:0000313" key="7">
    <source>
        <dbReference type="Proteomes" id="UP000704341"/>
    </source>
</evidence>
<evidence type="ECO:0000256" key="1">
    <source>
        <dbReference type="ARBA" id="ARBA00009865"/>
    </source>
</evidence>
<dbReference type="RefSeq" id="WP_191668512.1">
    <property type="nucleotide sequence ID" value="NZ_QORN01000044.1"/>
</dbReference>
<protein>
    <submittedName>
        <fullName evidence="6">Glycoside hydrolase family 43 protein</fullName>
    </submittedName>
</protein>
<evidence type="ECO:0000259" key="5">
    <source>
        <dbReference type="Pfam" id="PF17851"/>
    </source>
</evidence>
<accession>A0ABR8P9G2</accession>
<keyword evidence="3 4" id="KW-0326">Glycosidase</keyword>
<dbReference type="PANTHER" id="PTHR42812">
    <property type="entry name" value="BETA-XYLOSIDASE"/>
    <property type="match status" value="1"/>
</dbReference>
<dbReference type="CDD" id="cd18617">
    <property type="entry name" value="GH43_XynB-like"/>
    <property type="match status" value="1"/>
</dbReference>
<evidence type="ECO:0000256" key="2">
    <source>
        <dbReference type="ARBA" id="ARBA00022801"/>
    </source>
</evidence>
<dbReference type="Proteomes" id="UP000704341">
    <property type="component" value="Unassembled WGS sequence"/>
</dbReference>
<dbReference type="InterPro" id="IPR006710">
    <property type="entry name" value="Glyco_hydro_43"/>
</dbReference>
<dbReference type="Pfam" id="PF04616">
    <property type="entry name" value="Glyco_hydro_43"/>
    <property type="match status" value="1"/>
</dbReference>
<dbReference type="InterPro" id="IPR013320">
    <property type="entry name" value="ConA-like_dom_sf"/>
</dbReference>
<reference evidence="6 7" key="1">
    <citation type="submission" date="2018-07" db="EMBL/GenBank/DDBJ databases">
        <title>Phylogenomic Insights into understanding Host Adaptation of Lactobacillus reuteri by a novel species, Lactobacillus spp. M31.</title>
        <authorList>
            <person name="Sharma S."/>
            <person name="Patil P."/>
            <person name="Korpole S."/>
            <person name="Patil P.B."/>
        </authorList>
    </citation>
    <scope>NUCLEOTIDE SEQUENCE [LARGE SCALE GENOMIC DNA]</scope>
    <source>
        <strain evidence="6 7">M31</strain>
    </source>
</reference>
<dbReference type="InterPro" id="IPR041542">
    <property type="entry name" value="GH43_C2"/>
</dbReference>
<evidence type="ECO:0000256" key="3">
    <source>
        <dbReference type="ARBA" id="ARBA00023295"/>
    </source>
</evidence>
<dbReference type="EMBL" id="QORN01000044">
    <property type="protein sequence ID" value="MBD5807331.1"/>
    <property type="molecule type" value="Genomic_DNA"/>
</dbReference>
<evidence type="ECO:0000256" key="4">
    <source>
        <dbReference type="RuleBase" id="RU361187"/>
    </source>
</evidence>
<comment type="caution">
    <text evidence="6">The sequence shown here is derived from an EMBL/GenBank/DDBJ whole genome shotgun (WGS) entry which is preliminary data.</text>
</comment>
<comment type="similarity">
    <text evidence="1 4">Belongs to the glycosyl hydrolase 43 family.</text>
</comment>
<dbReference type="InterPro" id="IPR023296">
    <property type="entry name" value="Glyco_hydro_beta-prop_sf"/>
</dbReference>
<dbReference type="Gene3D" id="2.115.10.20">
    <property type="entry name" value="Glycosyl hydrolase domain, family 43"/>
    <property type="match status" value="1"/>
</dbReference>
<dbReference type="SUPFAM" id="SSF75005">
    <property type="entry name" value="Arabinanase/levansucrase/invertase"/>
    <property type="match status" value="1"/>
</dbReference>
<sequence length="516" mass="59283">MKQTKLINPILQGFYPDPSICSVNNKFYLVNSTFSYFPGIPIFESQDLVHWHQIGNAINRNSQIKLDGNEDNEGIYAPTIRYYNGTFYIIADHETKKNKSGMFIITANKPEGPWSDPVYIKEADGIDPSLFIDNGKFYFVATHSNSSGSKYFGDNEIYLAELDPKSFQFISKKYPLWRGALRNVAWPEGPHIYKHNIYYYLVIAEAGTEFHHAITVARSRNIKGPYEGCPNNPIMTHRFLGVDYPIKNVGHADFVETSLGEWYFVCLASRQIGGYVITGRETFLGKIKWENDWPVLNPGYGILKRKDIINLEPRYYPTKPNEVRSIKEDPKFVYIKNPNLRHYWYRNKKLQLIGSDNSITGKNSPTFIGIRESSTNNYFTVTFNNLIEHNGEFGIVYYQNNQHFIAFTIIENKNGRKLKVESKKKNASKVLWINDIKDNIKALKVKQSGLYLKFAYKVEDNFRWIDCIASATNLSTEVAGGFLGTVCGVYLYGKNNSVDIIKIETSNNYEEKIDDD</sequence>
<dbReference type="SUPFAM" id="SSF49899">
    <property type="entry name" value="Concanavalin A-like lectins/glucanases"/>
    <property type="match status" value="1"/>
</dbReference>
<evidence type="ECO:0000313" key="6">
    <source>
        <dbReference type="EMBL" id="MBD5807331.1"/>
    </source>
</evidence>
<dbReference type="InterPro" id="IPR051795">
    <property type="entry name" value="Glycosyl_Hydrlase_43"/>
</dbReference>
<gene>
    <name evidence="6" type="ORF">DTK66_09555</name>
</gene>
<dbReference type="GO" id="GO:0016787">
    <property type="term" value="F:hydrolase activity"/>
    <property type="evidence" value="ECO:0007669"/>
    <property type="project" value="UniProtKB-KW"/>
</dbReference>
<proteinExistence type="inferred from homology"/>
<name>A0ABR8P9G2_9LACO</name>
<dbReference type="Gene3D" id="2.60.120.200">
    <property type="match status" value="1"/>
</dbReference>
<keyword evidence="7" id="KW-1185">Reference proteome</keyword>
<organism evidence="6 7">
    <name type="scientific">Limosilactobacillus walteri</name>
    <dbReference type="NCBI Taxonomy" id="2268022"/>
    <lineage>
        <taxon>Bacteria</taxon>
        <taxon>Bacillati</taxon>
        <taxon>Bacillota</taxon>
        <taxon>Bacilli</taxon>
        <taxon>Lactobacillales</taxon>
        <taxon>Lactobacillaceae</taxon>
        <taxon>Limosilactobacillus</taxon>
    </lineage>
</organism>
<feature type="domain" description="Beta-xylosidase C-terminal Concanavalin A-like" evidence="5">
    <location>
        <begin position="329"/>
        <end position="495"/>
    </location>
</feature>
<dbReference type="Pfam" id="PF17851">
    <property type="entry name" value="GH43_C2"/>
    <property type="match status" value="1"/>
</dbReference>